<feature type="transmembrane region" description="Helical" evidence="7">
    <location>
        <begin position="49"/>
        <end position="67"/>
    </location>
</feature>
<feature type="transmembrane region" description="Helical" evidence="7">
    <location>
        <begin position="100"/>
        <end position="122"/>
    </location>
</feature>
<evidence type="ECO:0000256" key="2">
    <source>
        <dbReference type="ARBA" id="ARBA00022448"/>
    </source>
</evidence>
<organism evidence="8 9">
    <name type="scientific">Hafnia psychrotolerans</name>
    <dbReference type="NCBI Taxonomy" id="1477018"/>
    <lineage>
        <taxon>Bacteria</taxon>
        <taxon>Pseudomonadati</taxon>
        <taxon>Pseudomonadota</taxon>
        <taxon>Gammaproteobacteria</taxon>
        <taxon>Enterobacterales</taxon>
        <taxon>Hafniaceae</taxon>
        <taxon>Hafnia</taxon>
    </lineage>
</organism>
<feature type="transmembrane region" description="Helical" evidence="7">
    <location>
        <begin position="304"/>
        <end position="332"/>
    </location>
</feature>
<dbReference type="Pfam" id="PF04632">
    <property type="entry name" value="FUSC"/>
    <property type="match status" value="2"/>
</dbReference>
<dbReference type="PANTHER" id="PTHR30509:SF9">
    <property type="entry name" value="MULTIDRUG RESISTANCE PROTEIN MDTO"/>
    <property type="match status" value="1"/>
</dbReference>
<keyword evidence="4 7" id="KW-0812">Transmembrane</keyword>
<keyword evidence="9" id="KW-1185">Reference proteome</keyword>
<evidence type="ECO:0000256" key="6">
    <source>
        <dbReference type="ARBA" id="ARBA00023136"/>
    </source>
</evidence>
<keyword evidence="5 7" id="KW-1133">Transmembrane helix</keyword>
<proteinExistence type="predicted"/>
<gene>
    <name evidence="8" type="ORF">GCM10011328_17110</name>
</gene>
<comment type="subcellular location">
    <subcellularLocation>
        <location evidence="1">Cell membrane</location>
        <topology evidence="1">Multi-pass membrane protein</topology>
    </subcellularLocation>
</comment>
<evidence type="ECO:0000313" key="9">
    <source>
        <dbReference type="Proteomes" id="UP000627464"/>
    </source>
</evidence>
<dbReference type="RefSeq" id="WP_188472549.1">
    <property type="nucleotide sequence ID" value="NZ_BMFZ01000004.1"/>
</dbReference>
<evidence type="ECO:0000313" key="8">
    <source>
        <dbReference type="EMBL" id="GGA42732.1"/>
    </source>
</evidence>
<dbReference type="PANTHER" id="PTHR30509">
    <property type="entry name" value="P-HYDROXYBENZOIC ACID EFFLUX PUMP SUBUNIT-RELATED"/>
    <property type="match status" value="1"/>
</dbReference>
<evidence type="ECO:0000256" key="5">
    <source>
        <dbReference type="ARBA" id="ARBA00022989"/>
    </source>
</evidence>
<evidence type="ECO:0008006" key="10">
    <source>
        <dbReference type="Google" id="ProtNLM"/>
    </source>
</evidence>
<evidence type="ECO:0000256" key="4">
    <source>
        <dbReference type="ARBA" id="ARBA00022692"/>
    </source>
</evidence>
<name>A0ABQ1GFE1_9GAMM</name>
<feature type="transmembrane region" description="Helical" evidence="7">
    <location>
        <begin position="428"/>
        <end position="446"/>
    </location>
</feature>
<dbReference type="InterPro" id="IPR006726">
    <property type="entry name" value="PHBA_efflux_AaeB/fusaric-R"/>
</dbReference>
<feature type="transmembrane region" description="Helical" evidence="7">
    <location>
        <begin position="74"/>
        <end position="94"/>
    </location>
</feature>
<dbReference type="EMBL" id="BMFZ01000004">
    <property type="protein sequence ID" value="GGA42732.1"/>
    <property type="molecule type" value="Genomic_DNA"/>
</dbReference>
<evidence type="ECO:0000256" key="1">
    <source>
        <dbReference type="ARBA" id="ARBA00004651"/>
    </source>
</evidence>
<feature type="transmembrane region" description="Helical" evidence="7">
    <location>
        <begin position="344"/>
        <end position="362"/>
    </location>
</feature>
<reference evidence="9" key="1">
    <citation type="journal article" date="2019" name="Int. J. Syst. Evol. Microbiol.">
        <title>The Global Catalogue of Microorganisms (GCM) 10K type strain sequencing project: providing services to taxonomists for standard genome sequencing and annotation.</title>
        <authorList>
            <consortium name="The Broad Institute Genomics Platform"/>
            <consortium name="The Broad Institute Genome Sequencing Center for Infectious Disease"/>
            <person name="Wu L."/>
            <person name="Ma J."/>
        </authorList>
    </citation>
    <scope>NUCLEOTIDE SEQUENCE [LARGE SCALE GENOMIC DNA]</scope>
    <source>
        <strain evidence="9">CGMCC 1.12806</strain>
    </source>
</reference>
<sequence length="565" mass="61940">MSFALRTTMAALLALLTSASLGIEHPWWSAMTVWLVTQPFEGLLLERTLARLAGSVVGASVGCALLLGLGGQLWLLLLSLALWLALCAGLGSIFQHSRNYVFVLAGYTASIVVMFGLGEGVFSRTLAEDRMLCTFIGIACSALAFPRSLSKVAYDKLCEHHEALLERCLEHVEHYLHYGRSACSVRPLIADLAEMVNKTQRIGLYTPQINQVYGLLLELLVLTRDGENLRETVPSRYPTSQAPENGPSVLPHDAPLSKTVIQSAISQALEELLDVLHRPAARRVRSIFRDVDMSSVIRASFRPVIGLSVAAVIWLSTGWQAGAMMVMTATLFTSLFSNNINGNLALIHVMMGSLLGACFGLFVRQFLLPEASEFWMILLCIFPFLLLGAWLMRHPSTGKMAIDMNMTFLLIAQPASVPTDLMTALNESAAILAGVIIAVVTYWLLMPATPQLSRNMTVRHLVKLVNRVSQTSEVMHASRTHDALRAALVRLLNQCEPTDKIFMAAQNCMVLSREVLLTHSPTFPKIDPLSKDNLSPMQNAAETLRNAGTKLLASLDDKPTDGSFR</sequence>
<dbReference type="Proteomes" id="UP000627464">
    <property type="component" value="Unassembled WGS sequence"/>
</dbReference>
<evidence type="ECO:0000256" key="7">
    <source>
        <dbReference type="SAM" id="Phobius"/>
    </source>
</evidence>
<feature type="transmembrane region" description="Helical" evidence="7">
    <location>
        <begin position="374"/>
        <end position="392"/>
    </location>
</feature>
<keyword evidence="3" id="KW-1003">Cell membrane</keyword>
<protein>
    <recommendedName>
        <fullName evidence="10">FUSC family protein</fullName>
    </recommendedName>
</protein>
<evidence type="ECO:0000256" key="3">
    <source>
        <dbReference type="ARBA" id="ARBA00022475"/>
    </source>
</evidence>
<accession>A0ABQ1GFE1</accession>
<keyword evidence="2" id="KW-0813">Transport</keyword>
<keyword evidence="6 7" id="KW-0472">Membrane</keyword>
<comment type="caution">
    <text evidence="8">The sequence shown here is derived from an EMBL/GenBank/DDBJ whole genome shotgun (WGS) entry which is preliminary data.</text>
</comment>